<proteinExistence type="predicted"/>
<evidence type="ECO:0000313" key="2">
    <source>
        <dbReference type="WBParaSite" id="RSKR_0000969500.1"/>
    </source>
</evidence>
<reference evidence="2" key="1">
    <citation type="submission" date="2016-11" db="UniProtKB">
        <authorList>
            <consortium name="WormBaseParasite"/>
        </authorList>
    </citation>
    <scope>IDENTIFICATION</scope>
    <source>
        <strain evidence="2">KR3021</strain>
    </source>
</reference>
<dbReference type="WBParaSite" id="RSKR_0000969500.1">
    <property type="protein sequence ID" value="RSKR_0000969500.1"/>
    <property type="gene ID" value="RSKR_0000969500"/>
</dbReference>
<protein>
    <submittedName>
        <fullName evidence="2">t-SNARE coiled-coil homology domain-containing protein</fullName>
    </submittedName>
</protein>
<name>A0AC35UAG2_9BILA</name>
<evidence type="ECO:0000313" key="1">
    <source>
        <dbReference type="Proteomes" id="UP000095286"/>
    </source>
</evidence>
<sequence>MKDRIKEMQRIGKVCQLTDEDEDEEGSIGSISQLTTSKSKLISVKNQTRLAKVNEFLETVAQVRSKYRRMGELVVLIRCKQNMIMISPGIDPAIVEEYDDYVDEFRRLTNDCRVVVERYEPKSFNIKHLLDGTVQTRIQENHVRSLNIRLLELLSSFNYDQEVYRRRSAEQIGRFLRMTGRKVNEIEVDIAVKNGTLYGMTGGLVLGDLGPRRNMEAIVNRHTDIRRLENSVLELNEMFEDMHFLVSTQGEVLDNIEQNVDKATHHTTRAQSDVKDAEDLAKKSTNKKYFIIAAVILITLTTFFISKAFFCFFLPIC</sequence>
<dbReference type="Proteomes" id="UP000095286">
    <property type="component" value="Unplaced"/>
</dbReference>
<accession>A0AC35UAG2</accession>
<organism evidence="1 2">
    <name type="scientific">Rhabditophanes sp. KR3021</name>
    <dbReference type="NCBI Taxonomy" id="114890"/>
    <lineage>
        <taxon>Eukaryota</taxon>
        <taxon>Metazoa</taxon>
        <taxon>Ecdysozoa</taxon>
        <taxon>Nematoda</taxon>
        <taxon>Chromadorea</taxon>
        <taxon>Rhabditida</taxon>
        <taxon>Tylenchina</taxon>
        <taxon>Panagrolaimomorpha</taxon>
        <taxon>Strongyloidoidea</taxon>
        <taxon>Alloionematidae</taxon>
        <taxon>Rhabditophanes</taxon>
    </lineage>
</organism>